<comment type="caution">
    <text evidence="3">The sequence shown here is derived from an EMBL/GenBank/DDBJ whole genome shotgun (WGS) entry which is preliminary data.</text>
</comment>
<keyword evidence="4" id="KW-1185">Reference proteome</keyword>
<evidence type="ECO:0000313" key="4">
    <source>
        <dbReference type="Proteomes" id="UP000758603"/>
    </source>
</evidence>
<dbReference type="AlphaFoldDB" id="A0A9P8ZZ98"/>
<dbReference type="GeneID" id="70136074"/>
<protein>
    <recommendedName>
        <fullName evidence="2">DUF5672 domain-containing protein</fullName>
    </recommendedName>
</protein>
<evidence type="ECO:0000313" key="3">
    <source>
        <dbReference type="EMBL" id="KAH6655972.1"/>
    </source>
</evidence>
<keyword evidence="1" id="KW-0812">Transmembrane</keyword>
<evidence type="ECO:0000256" key="1">
    <source>
        <dbReference type="SAM" id="Phobius"/>
    </source>
</evidence>
<evidence type="ECO:0000259" key="2">
    <source>
        <dbReference type="Pfam" id="PF18922"/>
    </source>
</evidence>
<dbReference type="EMBL" id="JAGPXC010000003">
    <property type="protein sequence ID" value="KAH6655972.1"/>
    <property type="molecule type" value="Genomic_DNA"/>
</dbReference>
<gene>
    <name evidence="3" type="ORF">BKA67DRAFT_657868</name>
</gene>
<proteinExistence type="predicted"/>
<sequence>MAPLKLTAPLPALPKVRQYGRRREGLVFVLLLAFFFIYKSAFIDVVGSFLKIAGHAQTCGPPDAEARHIAPLAQTIPSGDRLAMIVESNASRSPNLIPIMLHFATVLGPAWSVVLFTLEEHWEVPSSPAFARAVQRRQIEVRYLPPATELMNSRNVSTFLTRPWIWEQVGSARRVLMFQSDSVICSRAANTVEDFFEYDFIGAPVDAKYGVGYSGGLSLRNPKFFLAVTREADVQRSPEQHEDEWFYTEARRRADQGVTLPTQRVAGQFSVGSIYYPKPLSYHQPGRWQHDKMKEIRDWCPEVGILTEHRVV</sequence>
<accession>A0A9P8ZZ98</accession>
<dbReference type="RefSeq" id="XP_045960237.1">
    <property type="nucleotide sequence ID" value="XM_046107183.1"/>
</dbReference>
<dbReference type="Proteomes" id="UP000758603">
    <property type="component" value="Unassembled WGS sequence"/>
</dbReference>
<organism evidence="3 4">
    <name type="scientific">Truncatella angustata</name>
    <dbReference type="NCBI Taxonomy" id="152316"/>
    <lineage>
        <taxon>Eukaryota</taxon>
        <taxon>Fungi</taxon>
        <taxon>Dikarya</taxon>
        <taxon>Ascomycota</taxon>
        <taxon>Pezizomycotina</taxon>
        <taxon>Sordariomycetes</taxon>
        <taxon>Xylariomycetidae</taxon>
        <taxon>Amphisphaeriales</taxon>
        <taxon>Sporocadaceae</taxon>
        <taxon>Truncatella</taxon>
    </lineage>
</organism>
<dbReference type="InterPro" id="IPR043729">
    <property type="entry name" value="DUF5672"/>
</dbReference>
<feature type="domain" description="DUF5672" evidence="2">
    <location>
        <begin position="138"/>
        <end position="283"/>
    </location>
</feature>
<name>A0A9P8ZZ98_9PEZI</name>
<reference evidence="3" key="1">
    <citation type="journal article" date="2021" name="Nat. Commun.">
        <title>Genetic determinants of endophytism in the Arabidopsis root mycobiome.</title>
        <authorList>
            <person name="Mesny F."/>
            <person name="Miyauchi S."/>
            <person name="Thiergart T."/>
            <person name="Pickel B."/>
            <person name="Atanasova L."/>
            <person name="Karlsson M."/>
            <person name="Huettel B."/>
            <person name="Barry K.W."/>
            <person name="Haridas S."/>
            <person name="Chen C."/>
            <person name="Bauer D."/>
            <person name="Andreopoulos W."/>
            <person name="Pangilinan J."/>
            <person name="LaButti K."/>
            <person name="Riley R."/>
            <person name="Lipzen A."/>
            <person name="Clum A."/>
            <person name="Drula E."/>
            <person name="Henrissat B."/>
            <person name="Kohler A."/>
            <person name="Grigoriev I.V."/>
            <person name="Martin F.M."/>
            <person name="Hacquard S."/>
        </authorList>
    </citation>
    <scope>NUCLEOTIDE SEQUENCE</scope>
    <source>
        <strain evidence="3">MPI-SDFR-AT-0073</strain>
    </source>
</reference>
<dbReference type="OrthoDB" id="10025998at2759"/>
<feature type="transmembrane region" description="Helical" evidence="1">
    <location>
        <begin position="25"/>
        <end position="43"/>
    </location>
</feature>
<dbReference type="Pfam" id="PF18922">
    <property type="entry name" value="DUF5672"/>
    <property type="match status" value="1"/>
</dbReference>
<keyword evidence="1" id="KW-1133">Transmembrane helix</keyword>
<keyword evidence="1" id="KW-0472">Membrane</keyword>